<proteinExistence type="predicted"/>
<dbReference type="EMBL" id="LR031571">
    <property type="protein sequence ID" value="VDC75043.1"/>
    <property type="molecule type" value="Genomic_DNA"/>
</dbReference>
<dbReference type="AlphaFoldDB" id="A0A3P5ZKU9"/>
<gene>
    <name evidence="1" type="ORF">BRAA01T01545Z</name>
</gene>
<name>A0A3P5ZKU9_BRACM</name>
<accession>A0A3P5ZKU9</accession>
<reference evidence="1" key="1">
    <citation type="submission" date="2018-11" db="EMBL/GenBank/DDBJ databases">
        <authorList>
            <consortium name="Genoscope - CEA"/>
            <person name="William W."/>
        </authorList>
    </citation>
    <scope>NUCLEOTIDE SEQUENCE</scope>
</reference>
<evidence type="ECO:0000313" key="1">
    <source>
        <dbReference type="EMBL" id="VDC75043.1"/>
    </source>
</evidence>
<organism evidence="1">
    <name type="scientific">Brassica campestris</name>
    <name type="common">Field mustard</name>
    <dbReference type="NCBI Taxonomy" id="3711"/>
    <lineage>
        <taxon>Eukaryota</taxon>
        <taxon>Viridiplantae</taxon>
        <taxon>Streptophyta</taxon>
        <taxon>Embryophyta</taxon>
        <taxon>Tracheophyta</taxon>
        <taxon>Spermatophyta</taxon>
        <taxon>Magnoliopsida</taxon>
        <taxon>eudicotyledons</taxon>
        <taxon>Gunneridae</taxon>
        <taxon>Pentapetalae</taxon>
        <taxon>rosids</taxon>
        <taxon>malvids</taxon>
        <taxon>Brassicales</taxon>
        <taxon>Brassicaceae</taxon>
        <taxon>Brassiceae</taxon>
        <taxon>Brassica</taxon>
    </lineage>
</organism>
<protein>
    <submittedName>
        <fullName evidence="1">Uncharacterized protein</fullName>
    </submittedName>
</protein>
<sequence length="78" mass="8748">MGETRRHSVDVPITRTLVALRRVRSLRDPCTNSMSKFASLLENVKWETASNNGISLQFVNNDGPVGLIPFQSYSIIEL</sequence>